<dbReference type="InterPro" id="IPR002645">
    <property type="entry name" value="STAS_dom"/>
</dbReference>
<dbReference type="SUPFAM" id="SSF52091">
    <property type="entry name" value="SpoIIaa-like"/>
    <property type="match status" value="1"/>
</dbReference>
<dbReference type="PANTHER" id="PTHR35849">
    <property type="entry name" value="BLR2341 PROTEIN"/>
    <property type="match status" value="1"/>
</dbReference>
<proteinExistence type="predicted"/>
<keyword evidence="3" id="KW-1185">Reference proteome</keyword>
<organism evidence="2 3">
    <name type="scientific">Xanthomonas graminis pv. arrhenatheri LMG 727</name>
    <dbReference type="NCBI Taxonomy" id="1195923"/>
    <lineage>
        <taxon>Bacteria</taxon>
        <taxon>Pseudomonadati</taxon>
        <taxon>Pseudomonadota</taxon>
        <taxon>Gammaproteobacteria</taxon>
        <taxon>Lysobacterales</taxon>
        <taxon>Lysobacteraceae</taxon>
        <taxon>Xanthomonas</taxon>
        <taxon>Xanthomonas translucens group</taxon>
        <taxon>Xanthomonas graminis</taxon>
    </lineage>
</organism>
<dbReference type="InterPro" id="IPR052746">
    <property type="entry name" value="MlaB_ABC_Transporter"/>
</dbReference>
<sequence length="106" mass="11146">MRSKLPDSLPSPLQLSLDGDMTIRRAGELKPLLLPALDHPGGLQLQLQAVTEIDATGIQLLLATQAALRALGRPFQLDGCSAPVTDALDLLGLRDTLAPGAGDTFH</sequence>
<dbReference type="InterPro" id="IPR036513">
    <property type="entry name" value="STAS_dom_sf"/>
</dbReference>
<dbReference type="CDD" id="cd07043">
    <property type="entry name" value="STAS_anti-anti-sigma_factors"/>
    <property type="match status" value="1"/>
</dbReference>
<dbReference type="RefSeq" id="WP_003472974.1">
    <property type="nucleotide sequence ID" value="NZ_CXOI01000016.1"/>
</dbReference>
<dbReference type="EMBL" id="CXOI01000016">
    <property type="protein sequence ID" value="CTP84559.1"/>
    <property type="molecule type" value="Genomic_DNA"/>
</dbReference>
<dbReference type="Pfam" id="PF13466">
    <property type="entry name" value="STAS_2"/>
    <property type="match status" value="1"/>
</dbReference>
<evidence type="ECO:0000313" key="3">
    <source>
        <dbReference type="Proteomes" id="UP000046187"/>
    </source>
</evidence>
<accession>A0A0K2ZJY1</accession>
<dbReference type="GeneID" id="66890388"/>
<evidence type="ECO:0000259" key="1">
    <source>
        <dbReference type="PROSITE" id="PS50801"/>
    </source>
</evidence>
<evidence type="ECO:0000313" key="2">
    <source>
        <dbReference type="EMBL" id="CTP84559.1"/>
    </source>
</evidence>
<gene>
    <name evidence="2" type="ORF">XTALMG727_1025</name>
</gene>
<feature type="domain" description="STAS" evidence="1">
    <location>
        <begin position="15"/>
        <end position="106"/>
    </location>
</feature>
<dbReference type="InterPro" id="IPR058548">
    <property type="entry name" value="MlaB-like_STAS"/>
</dbReference>
<dbReference type="AlphaFoldDB" id="A0A0K2ZJY1"/>
<dbReference type="PROSITE" id="PS50801">
    <property type="entry name" value="STAS"/>
    <property type="match status" value="1"/>
</dbReference>
<dbReference type="Proteomes" id="UP000046187">
    <property type="component" value="Unassembled WGS sequence"/>
</dbReference>
<reference evidence="3" key="1">
    <citation type="submission" date="2015-07" db="EMBL/GenBank/DDBJ databases">
        <authorList>
            <person name="Wibberg D."/>
        </authorList>
    </citation>
    <scope>NUCLEOTIDE SEQUENCE [LARGE SCALE GENOMIC DNA]</scope>
</reference>
<name>A0A0K2ZJY1_9XANT</name>
<protein>
    <recommendedName>
        <fullName evidence="1">STAS domain-containing protein</fullName>
    </recommendedName>
</protein>
<dbReference type="Gene3D" id="3.30.750.24">
    <property type="entry name" value="STAS domain"/>
    <property type="match status" value="1"/>
</dbReference>
<dbReference type="PANTHER" id="PTHR35849:SF2">
    <property type="entry name" value="BLR2341 PROTEIN"/>
    <property type="match status" value="1"/>
</dbReference>